<keyword evidence="3" id="KW-1185">Reference proteome</keyword>
<name>A0A1R4KK74_9MICO</name>
<organism evidence="2 3">
    <name type="scientific">Microbacterium esteraromaticum</name>
    <dbReference type="NCBI Taxonomy" id="57043"/>
    <lineage>
        <taxon>Bacteria</taxon>
        <taxon>Bacillati</taxon>
        <taxon>Actinomycetota</taxon>
        <taxon>Actinomycetes</taxon>
        <taxon>Micrococcales</taxon>
        <taxon>Microbacteriaceae</taxon>
        <taxon>Microbacterium</taxon>
    </lineage>
</organism>
<feature type="region of interest" description="Disordered" evidence="1">
    <location>
        <begin position="1"/>
        <end position="23"/>
    </location>
</feature>
<evidence type="ECO:0000313" key="2">
    <source>
        <dbReference type="EMBL" id="SJN44751.1"/>
    </source>
</evidence>
<feature type="compositionally biased region" description="Basic and acidic residues" evidence="1">
    <location>
        <begin position="1"/>
        <end position="13"/>
    </location>
</feature>
<feature type="region of interest" description="Disordered" evidence="1">
    <location>
        <begin position="101"/>
        <end position="123"/>
    </location>
</feature>
<dbReference type="AlphaFoldDB" id="A0A1R4KK74"/>
<evidence type="ECO:0000256" key="1">
    <source>
        <dbReference type="SAM" id="MobiDB-lite"/>
    </source>
</evidence>
<gene>
    <name evidence="2" type="ORF">FM104_13565</name>
</gene>
<dbReference type="Proteomes" id="UP000196320">
    <property type="component" value="Unassembled WGS sequence"/>
</dbReference>
<protein>
    <submittedName>
        <fullName evidence="2">Uncharacterized protein</fullName>
    </submittedName>
</protein>
<dbReference type="RefSeq" id="WP_256971666.1">
    <property type="nucleotide sequence ID" value="NZ_FUKO01000034.1"/>
</dbReference>
<evidence type="ECO:0000313" key="3">
    <source>
        <dbReference type="Proteomes" id="UP000196320"/>
    </source>
</evidence>
<accession>A0A1R4KK74</accession>
<proteinExistence type="predicted"/>
<sequence>MSAEEYDRRRDGLAGDVAGTEGTPEAIEAASIGRHRHGYPLDPAAARARGVEWVRPTDLLARGGSRVAGAGIDFQQELARRARGATADRLHVIGDRARRLPPLSAFGRGSAERGVDRGAVGMR</sequence>
<dbReference type="EMBL" id="FUKO01000034">
    <property type="protein sequence ID" value="SJN44751.1"/>
    <property type="molecule type" value="Genomic_DNA"/>
</dbReference>
<reference evidence="2 3" key="1">
    <citation type="submission" date="2017-02" db="EMBL/GenBank/DDBJ databases">
        <authorList>
            <person name="Peterson S.W."/>
        </authorList>
    </citation>
    <scope>NUCLEOTIDE SEQUENCE [LARGE SCALE GENOMIC DNA]</scope>
    <source>
        <strain evidence="2 3">B Mb 05.01</strain>
    </source>
</reference>